<dbReference type="InterPro" id="IPR002716">
    <property type="entry name" value="PIN_dom"/>
</dbReference>
<dbReference type="Pfam" id="PF13470">
    <property type="entry name" value="PIN_3"/>
    <property type="match status" value="1"/>
</dbReference>
<sequence length="141" mass="16166">MKVFLDINIILDFLLKRAPFDEDAIEIFKLLYKKDINGFVSAISYTQIGYFLQKFTGKPTTKGILRDLNRLLKTVTVDNRIIEEAIDSEITDFADAIQMASALSITGLHSIITRDKKDFKSSQILIQSPKEFLNAFKNYHE</sequence>
<organism evidence="2">
    <name type="scientific">Sediminibacterium sp. KACHI17</name>
    <dbReference type="NCBI Taxonomy" id="1751071"/>
    <lineage>
        <taxon>Bacteria</taxon>
        <taxon>Pseudomonadati</taxon>
        <taxon>Bacteroidota</taxon>
        <taxon>Chitinophagia</taxon>
        <taxon>Chitinophagales</taxon>
        <taxon>Chitinophagaceae</taxon>
        <taxon>Sediminibacterium</taxon>
    </lineage>
</organism>
<dbReference type="SUPFAM" id="SSF88723">
    <property type="entry name" value="PIN domain-like"/>
    <property type="match status" value="1"/>
</dbReference>
<proteinExistence type="predicted"/>
<protein>
    <submittedName>
        <fullName evidence="2">PIN domain nuclease</fullName>
    </submittedName>
</protein>
<dbReference type="Gene3D" id="3.40.50.1010">
    <property type="entry name" value="5'-nuclease"/>
    <property type="match status" value="1"/>
</dbReference>
<name>A0AAT9GMG7_9BACT</name>
<dbReference type="InterPro" id="IPR029060">
    <property type="entry name" value="PIN-like_dom_sf"/>
</dbReference>
<dbReference type="AlphaFoldDB" id="A0AAT9GMG7"/>
<feature type="domain" description="PIN" evidence="1">
    <location>
        <begin position="2"/>
        <end position="117"/>
    </location>
</feature>
<dbReference type="RefSeq" id="WP_353549460.1">
    <property type="nucleotide sequence ID" value="NZ_AP029612.1"/>
</dbReference>
<accession>A0AAT9GMG7</accession>
<evidence type="ECO:0000313" key="2">
    <source>
        <dbReference type="EMBL" id="BFG71837.1"/>
    </source>
</evidence>
<gene>
    <name evidence="2" type="ORF">KACHI17_27180</name>
</gene>
<dbReference type="EMBL" id="AP029612">
    <property type="protein sequence ID" value="BFG71837.1"/>
    <property type="molecule type" value="Genomic_DNA"/>
</dbReference>
<reference evidence="2" key="1">
    <citation type="submission" date="2024-02" db="EMBL/GenBank/DDBJ databases">
        <title>Sediminibacterium planktonica sp. nov. and Sediminibacterium longus sp. nov., isolated from surface lake and river water.</title>
        <authorList>
            <person name="Watanabe K."/>
            <person name="Takemine S."/>
            <person name="Ishii Y."/>
            <person name="Ogata Y."/>
            <person name="Shindo C."/>
            <person name="Suda W."/>
        </authorList>
    </citation>
    <scope>NUCLEOTIDE SEQUENCE</scope>
    <source>
        <strain evidence="2">KACHI17</strain>
    </source>
</reference>
<evidence type="ECO:0000259" key="1">
    <source>
        <dbReference type="Pfam" id="PF13470"/>
    </source>
</evidence>